<evidence type="ECO:0000313" key="2">
    <source>
        <dbReference type="EMBL" id="CAF4150855.1"/>
    </source>
</evidence>
<dbReference type="Proteomes" id="UP000663891">
    <property type="component" value="Unassembled WGS sequence"/>
</dbReference>
<dbReference type="Proteomes" id="UP000663881">
    <property type="component" value="Unassembled WGS sequence"/>
</dbReference>
<name>A0A819XZ54_9BILA</name>
<proteinExistence type="predicted"/>
<gene>
    <name evidence="2" type="ORF">OKA104_LOCUS38241</name>
    <name evidence="1" type="ORF">VCS650_LOCUS41984</name>
</gene>
<evidence type="ECO:0000313" key="3">
    <source>
        <dbReference type="Proteomes" id="UP000663881"/>
    </source>
</evidence>
<dbReference type="OrthoDB" id="10030866at2759"/>
<sequence length="151" mass="17829">MCFFHRDKSCRCKKSRSNRRFVSLALPKCCRSEKQDFVFYSGFWSSQYYRSNNQYGPYRCSLTFQSRSMTVIGSGIDDMGDFIINGVYSYITNRIAFTKTYRSENTIEPMSANRKIVVQLIWNTQEKRFQGKWYDDTMSDNGKFDLTYDGV</sequence>
<dbReference type="AlphaFoldDB" id="A0A819XZ54"/>
<evidence type="ECO:0000313" key="1">
    <source>
        <dbReference type="EMBL" id="CAF1496156.1"/>
    </source>
</evidence>
<dbReference type="EMBL" id="CAJNON010002004">
    <property type="protein sequence ID" value="CAF1496156.1"/>
    <property type="molecule type" value="Genomic_DNA"/>
</dbReference>
<accession>A0A819XZ54</accession>
<protein>
    <submittedName>
        <fullName evidence="2">Uncharacterized protein</fullName>
    </submittedName>
</protein>
<comment type="caution">
    <text evidence="2">The sequence shown here is derived from an EMBL/GenBank/DDBJ whole genome shotgun (WGS) entry which is preliminary data.</text>
</comment>
<organism evidence="2 3">
    <name type="scientific">Adineta steineri</name>
    <dbReference type="NCBI Taxonomy" id="433720"/>
    <lineage>
        <taxon>Eukaryota</taxon>
        <taxon>Metazoa</taxon>
        <taxon>Spiralia</taxon>
        <taxon>Gnathifera</taxon>
        <taxon>Rotifera</taxon>
        <taxon>Eurotatoria</taxon>
        <taxon>Bdelloidea</taxon>
        <taxon>Adinetida</taxon>
        <taxon>Adinetidae</taxon>
        <taxon>Adineta</taxon>
    </lineage>
</organism>
<reference evidence="2" key="1">
    <citation type="submission" date="2021-02" db="EMBL/GenBank/DDBJ databases">
        <authorList>
            <person name="Nowell W R."/>
        </authorList>
    </citation>
    <scope>NUCLEOTIDE SEQUENCE</scope>
</reference>
<dbReference type="EMBL" id="CAJOAY010006795">
    <property type="protein sequence ID" value="CAF4150855.1"/>
    <property type="molecule type" value="Genomic_DNA"/>
</dbReference>